<dbReference type="Gene3D" id="1.20.5.340">
    <property type="match status" value="1"/>
</dbReference>
<evidence type="ECO:0000256" key="3">
    <source>
        <dbReference type="ARBA" id="ARBA00022692"/>
    </source>
</evidence>
<feature type="compositionally biased region" description="Basic and acidic residues" evidence="8">
    <location>
        <begin position="393"/>
        <end position="403"/>
    </location>
</feature>
<evidence type="ECO:0000256" key="8">
    <source>
        <dbReference type="SAM" id="MobiDB-lite"/>
    </source>
</evidence>
<evidence type="ECO:0000313" key="10">
    <source>
        <dbReference type="Proteomes" id="UP000800041"/>
    </source>
</evidence>
<keyword evidence="6" id="KW-0496">Mitochondrion</keyword>
<evidence type="ECO:0000256" key="6">
    <source>
        <dbReference type="ARBA" id="ARBA00023128"/>
    </source>
</evidence>
<evidence type="ECO:0000256" key="1">
    <source>
        <dbReference type="ARBA" id="ARBA00004173"/>
    </source>
</evidence>
<feature type="region of interest" description="Disordered" evidence="8">
    <location>
        <begin position="382"/>
        <end position="430"/>
    </location>
</feature>
<dbReference type="OrthoDB" id="5424147at2759"/>
<feature type="compositionally biased region" description="Polar residues" evidence="8">
    <location>
        <begin position="19"/>
        <end position="36"/>
    </location>
</feature>
<dbReference type="GO" id="GO:0016020">
    <property type="term" value="C:membrane"/>
    <property type="evidence" value="ECO:0007669"/>
    <property type="project" value="UniProtKB-SubCell"/>
</dbReference>
<feature type="compositionally biased region" description="Low complexity" evidence="8">
    <location>
        <begin position="103"/>
        <end position="119"/>
    </location>
</feature>
<keyword evidence="10" id="KW-1185">Reference proteome</keyword>
<proteinExistence type="predicted"/>
<dbReference type="Proteomes" id="UP000800041">
    <property type="component" value="Unassembled WGS sequence"/>
</dbReference>
<evidence type="ECO:0000256" key="7">
    <source>
        <dbReference type="ARBA" id="ARBA00023136"/>
    </source>
</evidence>
<evidence type="ECO:0000256" key="4">
    <source>
        <dbReference type="ARBA" id="ARBA00022989"/>
    </source>
</evidence>
<comment type="subcellular location">
    <subcellularLocation>
        <location evidence="2">Membrane</location>
    </subcellularLocation>
    <subcellularLocation>
        <location evidence="1">Mitochondrion</location>
    </subcellularLocation>
</comment>
<keyword evidence="3" id="KW-0812">Transmembrane</keyword>
<dbReference type="GO" id="GO:0005739">
    <property type="term" value="C:mitochondrion"/>
    <property type="evidence" value="ECO:0007669"/>
    <property type="project" value="UniProtKB-SubCell"/>
</dbReference>
<sequence>MSHPRLNFLYPVFYRSVRSSKQSSLRTAAVSASSRLPSRAHLSISAHQREEGARPQRYGTANAPPPHLSKTQPATASSDRQLKPPPKTDENAQSTKTDKAPTSKESTPQESTPTSTTPEAGQNPQLASYLDPKGTPSNDSSADPEAVSPEDSADAMRPLETVLQMPSPSSNEAREALSKTPHLTAPPYVHHFDTWSLVRDLEHSNFNQAQSVSLMKAVRGILAENMELARGALVSKSNVENETYLFRAACSELKTEVQRRRREESESMRGERTQLQHEADILNQKVTQESATLKDELKGMFDDRKMTVRMEQRNLESKIQELNYSITVALNSDARSEVEGLRWVLTRRAAAALGLCALMILATLRYASYMQHLQDVEREKIAKRRKASSNKPPKQEHGDEGRADSGSPVNPIAEEALIGREGEAGYVSLG</sequence>
<dbReference type="PANTHER" id="PTHR14360:SF12">
    <property type="entry name" value="MOZ PROTEIN REPRESENTS A CHROMATIN-ASSOCIATED ACETYLTRANSFERASE"/>
    <property type="match status" value="1"/>
</dbReference>
<dbReference type="Pfam" id="PF07798">
    <property type="entry name" value="CCDC90-like"/>
    <property type="match status" value="1"/>
</dbReference>
<evidence type="ECO:0000256" key="2">
    <source>
        <dbReference type="ARBA" id="ARBA00004370"/>
    </source>
</evidence>
<keyword evidence="4" id="KW-1133">Transmembrane helix</keyword>
<protein>
    <recommendedName>
        <fullName evidence="11">DUF1640-domain-containing protein</fullName>
    </recommendedName>
</protein>
<feature type="compositionally biased region" description="Polar residues" evidence="8">
    <location>
        <begin position="69"/>
        <end position="79"/>
    </location>
</feature>
<dbReference type="InterPro" id="IPR024461">
    <property type="entry name" value="CCDC90-like"/>
</dbReference>
<gene>
    <name evidence="9" type="ORF">K402DRAFT_369979</name>
</gene>
<keyword evidence="5" id="KW-0175">Coiled coil</keyword>
<evidence type="ECO:0000313" key="9">
    <source>
        <dbReference type="EMBL" id="KAF1990918.1"/>
    </source>
</evidence>
<keyword evidence="7" id="KW-0472">Membrane</keyword>
<reference evidence="9" key="1">
    <citation type="journal article" date="2020" name="Stud. Mycol.">
        <title>101 Dothideomycetes genomes: a test case for predicting lifestyles and emergence of pathogens.</title>
        <authorList>
            <person name="Haridas S."/>
            <person name="Albert R."/>
            <person name="Binder M."/>
            <person name="Bloem J."/>
            <person name="Labutti K."/>
            <person name="Salamov A."/>
            <person name="Andreopoulos B."/>
            <person name="Baker S."/>
            <person name="Barry K."/>
            <person name="Bills G."/>
            <person name="Bluhm B."/>
            <person name="Cannon C."/>
            <person name="Castanera R."/>
            <person name="Culley D."/>
            <person name="Daum C."/>
            <person name="Ezra D."/>
            <person name="Gonzalez J."/>
            <person name="Henrissat B."/>
            <person name="Kuo A."/>
            <person name="Liang C."/>
            <person name="Lipzen A."/>
            <person name="Lutzoni F."/>
            <person name="Magnuson J."/>
            <person name="Mondo S."/>
            <person name="Nolan M."/>
            <person name="Ohm R."/>
            <person name="Pangilinan J."/>
            <person name="Park H.-J."/>
            <person name="Ramirez L."/>
            <person name="Alfaro M."/>
            <person name="Sun H."/>
            <person name="Tritt A."/>
            <person name="Yoshinaga Y."/>
            <person name="Zwiers L.-H."/>
            <person name="Turgeon B."/>
            <person name="Goodwin S."/>
            <person name="Spatafora J."/>
            <person name="Crous P."/>
            <person name="Grigoriev I."/>
        </authorList>
    </citation>
    <scope>NUCLEOTIDE SEQUENCE</scope>
    <source>
        <strain evidence="9">CBS 113979</strain>
    </source>
</reference>
<dbReference type="AlphaFoldDB" id="A0A6G1HDA8"/>
<evidence type="ECO:0008006" key="11">
    <source>
        <dbReference type="Google" id="ProtNLM"/>
    </source>
</evidence>
<feature type="region of interest" description="Disordered" evidence="8">
    <location>
        <begin position="19"/>
        <end position="153"/>
    </location>
</feature>
<evidence type="ECO:0000256" key="5">
    <source>
        <dbReference type="ARBA" id="ARBA00023054"/>
    </source>
</evidence>
<dbReference type="PANTHER" id="PTHR14360">
    <property type="entry name" value="PROTEIN FMP32, MITOCHONDRIAL"/>
    <property type="match status" value="1"/>
</dbReference>
<dbReference type="EMBL" id="ML977141">
    <property type="protein sequence ID" value="KAF1990918.1"/>
    <property type="molecule type" value="Genomic_DNA"/>
</dbReference>
<feature type="compositionally biased region" description="Basic and acidic residues" evidence="8">
    <location>
        <begin position="80"/>
        <end position="102"/>
    </location>
</feature>
<name>A0A6G1HDA8_9PEZI</name>
<accession>A0A6G1HDA8</accession>
<organism evidence="9 10">
    <name type="scientific">Aulographum hederae CBS 113979</name>
    <dbReference type="NCBI Taxonomy" id="1176131"/>
    <lineage>
        <taxon>Eukaryota</taxon>
        <taxon>Fungi</taxon>
        <taxon>Dikarya</taxon>
        <taxon>Ascomycota</taxon>
        <taxon>Pezizomycotina</taxon>
        <taxon>Dothideomycetes</taxon>
        <taxon>Pleosporomycetidae</taxon>
        <taxon>Aulographales</taxon>
        <taxon>Aulographaceae</taxon>
    </lineage>
</organism>